<proteinExistence type="predicted"/>
<organism evidence="1 2">
    <name type="scientific">Lasiodiplodia mahajangana</name>
    <dbReference type="NCBI Taxonomy" id="1108764"/>
    <lineage>
        <taxon>Eukaryota</taxon>
        <taxon>Fungi</taxon>
        <taxon>Dikarya</taxon>
        <taxon>Ascomycota</taxon>
        <taxon>Pezizomycotina</taxon>
        <taxon>Dothideomycetes</taxon>
        <taxon>Dothideomycetes incertae sedis</taxon>
        <taxon>Botryosphaeriales</taxon>
        <taxon>Botryosphaeriaceae</taxon>
        <taxon>Lasiodiplodia</taxon>
    </lineage>
</organism>
<dbReference type="EMBL" id="JAPUUL010002968">
    <property type="protein sequence ID" value="KAJ8124512.1"/>
    <property type="molecule type" value="Genomic_DNA"/>
</dbReference>
<evidence type="ECO:0000313" key="2">
    <source>
        <dbReference type="Proteomes" id="UP001153332"/>
    </source>
</evidence>
<evidence type="ECO:0000313" key="1">
    <source>
        <dbReference type="EMBL" id="KAJ8124512.1"/>
    </source>
</evidence>
<comment type="caution">
    <text evidence="1">The sequence shown here is derived from an EMBL/GenBank/DDBJ whole genome shotgun (WGS) entry which is preliminary data.</text>
</comment>
<reference evidence="1" key="1">
    <citation type="submission" date="2022-12" db="EMBL/GenBank/DDBJ databases">
        <title>Genome Sequence of Lasiodiplodia mahajangana.</title>
        <authorList>
            <person name="Buettner E."/>
        </authorList>
    </citation>
    <scope>NUCLEOTIDE SEQUENCE</scope>
    <source>
        <strain evidence="1">VT137</strain>
    </source>
</reference>
<keyword evidence="2" id="KW-1185">Reference proteome</keyword>
<accession>A0ACC2JB60</accession>
<name>A0ACC2JB60_9PEZI</name>
<sequence>MEALQLAQMLADLNDLQAAQDQTAAKALVSANKTFDSQDQSKTQANHQRSATEGRITSPPAVGRRSLFSPPLSRTNSTTPLTVPGTPRGEHATDTDVERASTLLSLYEIRAKLKEQDNSSLQKAREKINALAAKQKHQISCGVQAQLSIFETCPSQPECYLSPIRVIVRPFAILNDDKSANKVLKPNELSRLDTYTSPTLPIMTKAALIILDIQAGIVQMVNQAIDPDQYVAKIASTAAAARKAGVLVVQVTIPTRGVNY</sequence>
<protein>
    <submittedName>
        <fullName evidence="1">Uncharacterized protein</fullName>
    </submittedName>
</protein>
<dbReference type="Proteomes" id="UP001153332">
    <property type="component" value="Unassembled WGS sequence"/>
</dbReference>
<gene>
    <name evidence="1" type="ORF">O1611_g9127</name>
</gene>